<dbReference type="InterPro" id="IPR036736">
    <property type="entry name" value="ACP-like_sf"/>
</dbReference>
<dbReference type="Pfam" id="PF00550">
    <property type="entry name" value="PP-binding"/>
    <property type="match status" value="2"/>
</dbReference>
<dbReference type="Gene3D" id="3.90.180.10">
    <property type="entry name" value="Medium-chain alcohol dehydrogenases, catalytic domain"/>
    <property type="match status" value="1"/>
</dbReference>
<dbReference type="Pfam" id="PF02801">
    <property type="entry name" value="Ketoacyl-synt_C"/>
    <property type="match status" value="1"/>
</dbReference>
<dbReference type="PROSITE" id="PS00606">
    <property type="entry name" value="KS3_1"/>
    <property type="match status" value="1"/>
</dbReference>
<feature type="region of interest" description="Disordered" evidence="6">
    <location>
        <begin position="2141"/>
        <end position="2207"/>
    </location>
</feature>
<keyword evidence="1" id="KW-0596">Phosphopantetheine</keyword>
<name>A0A3A4K2X0_9NOCA</name>
<feature type="domain" description="Carrier" evidence="7">
    <location>
        <begin position="2065"/>
        <end position="2142"/>
    </location>
</feature>
<feature type="domain" description="Ketosynthase family 3 (KS3)" evidence="8">
    <location>
        <begin position="13"/>
        <end position="437"/>
    </location>
</feature>
<dbReference type="InterPro" id="IPR016036">
    <property type="entry name" value="Malonyl_transacylase_ACP-bd"/>
</dbReference>
<dbReference type="CDD" id="cd05195">
    <property type="entry name" value="enoyl_red"/>
    <property type="match status" value="1"/>
</dbReference>
<protein>
    <submittedName>
        <fullName evidence="10">Acyltransferase domain-containing protein</fullName>
    </submittedName>
</protein>
<dbReference type="InterPro" id="IPR014043">
    <property type="entry name" value="Acyl_transferase_dom"/>
</dbReference>
<dbReference type="PROSITE" id="PS00012">
    <property type="entry name" value="PHOSPHOPANTETHEINE"/>
    <property type="match status" value="2"/>
</dbReference>
<dbReference type="InterPro" id="IPR018201">
    <property type="entry name" value="Ketoacyl_synth_AS"/>
</dbReference>
<keyword evidence="4" id="KW-0511">Multifunctional enzyme</keyword>
<dbReference type="FunFam" id="3.40.50.720:FF:000209">
    <property type="entry name" value="Polyketide synthase Pks12"/>
    <property type="match status" value="1"/>
</dbReference>
<dbReference type="GO" id="GO:0016491">
    <property type="term" value="F:oxidoreductase activity"/>
    <property type="evidence" value="ECO:0007669"/>
    <property type="project" value="InterPro"/>
</dbReference>
<dbReference type="SUPFAM" id="SSF50129">
    <property type="entry name" value="GroES-like"/>
    <property type="match status" value="1"/>
</dbReference>
<dbReference type="Gene3D" id="3.10.129.110">
    <property type="entry name" value="Polyketide synthase dehydratase"/>
    <property type="match status" value="1"/>
</dbReference>
<dbReference type="SUPFAM" id="SSF55048">
    <property type="entry name" value="Probable ACP-binding domain of malonyl-CoA ACP transacylase"/>
    <property type="match status" value="1"/>
</dbReference>
<dbReference type="InterPro" id="IPR020806">
    <property type="entry name" value="PKS_PP-bd"/>
</dbReference>
<evidence type="ECO:0000259" key="9">
    <source>
        <dbReference type="PROSITE" id="PS52019"/>
    </source>
</evidence>
<evidence type="ECO:0000313" key="11">
    <source>
        <dbReference type="Proteomes" id="UP000266677"/>
    </source>
</evidence>
<feature type="active site" description="Proton donor; for dehydratase activity" evidence="5">
    <location>
        <position position="1084"/>
    </location>
</feature>
<sequence length="2292" mass="241339">MAMETSPTADQDSRAIAIIGMAGRFGHRSSTGALWDLLIAGGDAVGDAPPDREWLHQLEGDGQTPGRIRSSRGGYLGDLTAFDAPFFGISAREAHRMDPQLRMLLEVGHECLEDAGLVPRATGPAPIGVFIGSAYNDYWTRQIWDLEDVDIYTETGGTLSFMSGRLSYAFDFSGPALTVDAACSSALLSVYLAVQSLRAGECEMALAGGSNVLLSPYHTVAFSGGGAHSPDGRCKFGDAAADGYGRGEAVGLVMLKPLPQAVADGDRIRAVILGGACGHVGFTGQGILAPSATALERTMRRAFRDAGIDPAEIRFVEAHGTGTRAGDTAELTALTGALDPRPETAQRCLVSSVKANLGHAEAAAGVVGLVKSVLCLENRMMPRSLHQHRPTPSIDWDTAPIALVPQTVALAAADEPVLAGVNSLGASGTGVHLVLRTAPPREEPAAPTGRAEILTISARSKAALRELTEAYRLRLTEPGVDIGRLCAGAATKRRHWEHRAAVVADTASGLSEDLSAYLDGAPTRAVRASAGAVHIRPKVVFVFPGQGAQSAGAGRELLTWCEPFRAALDECDEPLRTHLGWSLVSAIESGDETWLERTGLVQPALWALAVALSRTWRAWGVEPDTVLGQSQGEIAAACASGALSIAEAGALICRRAELLTKSCPPGVMARLPLSAEETAEFLRQNGIDAYIAVESSPSSVVVSGEPAELDKLERACVARGIDCLRIRNDYAAHSPLVEPARESFLAGLAAPTPKPAVVPMFSTVTVAPLTGAELDTDYWWHNVREPVRLGPALAALMTAERTVFLQMSPHPLLTTSIEETAAAAGAAVTALASMRRGKPERAVLFDSLGALYAAGCDIAWDRVYDDVTASTELPHHPWQRKRYWHQSPNCPWPEPDPTTPAREAAVAEQREYRHSFGPAADYVTDHRVAGESVVAGTGYIAAALGAAREIIGSERFSLRDIRFDRMMPIAGEPHLRVVAEPKAAAGNGQIWALSIGREGDDRGYARAVVSGQPSAPGPDADAQARARCTEWHAGEEFYRALAARGNEWFGAFRRLAEFRRGTAETIAFVRGMGADAGWHPALLDACLQTALIPAMDLPEQRGVVLAGIDRLALYRPAGEGRLECYIRQREADADLLAADITVLDARGVVLAEFDGVRAVPIPQDQDLASEAGRQAVSTMPGSEAGATTSGLAPGLIMPMSAAFGPMPTGAPTSGLLQHGPVWTVPSDGVTISAASPYIESSPTPDSALAAHTVVWREIQLPAPDRAGGTVLLMRGATALDDQLAARLLSAGYAVETADPASMPAQAPRAIMVLAALSAHTDPDASAREIQWIATDLCTRFADLARHSDATALYVVTRGACAARPEDTCPAPWQAALWGMAPVASREEGRRVVLVDLDPDSDDPAAEANHLTAVLRSAAAEDRLALRGGQWLAPRLIRQPESAPGEPAAARSGAVRLRTDHGIDRLEWTASTREAPAQGQIEIAVSHTGINFHDILALTGLDPDTRVGWECAGTVAALGPGAERFAVGDRVLAMAPGLMGSHVVVDQNLAVPMPHGMEPAAGAALPIAYATAYYALVELGQLRAGERVLIHSATGGLGMAAIAIARWIGATIYATAGSEAKRNMLRQWGIEHVADSRTLDFADRFRAPGTDGRGGIDVILNTLAGDALDANFALLNPHGRFVDVTIMDVDSGRPLPMNLLARGRSYHHVQLIAMAADLPARVGALLSTVTDLIAQGKLTPLPYRVFPPEDAADAFALMRHGGHTGKLVLEVPRAGAAVTALRPDATYLVTGGLSGVGALASEWLIERGARHLMVLGRSEVDPERGSDDRAACLRRLRSAAIVEYAAVDVADEAALAAVRAGLARRGRPAVAGIIHAAAVLNPASVADLDAADIDRELRPKVAGSWALSRQFGGDRLDFFLMFSSVTASLSGTCLGYQLGGYTAGNAFIDAFAVNERAGGRSATAVIWGYWTETGLAARLSEQRDSDVRPTGMLAIRSAAAPALFDRMLRAPGPTVILAPADWSAFAAAYPTDAATPLLREIMQQEQVAAEARPPAPPAPEPAAPAIAPDELADYLVVQIASVLGVSEDEVDSSQPVDRLGLDSLMAADVRNRLRRDHDRYLTISELLTAPSLRELARTLAAAADASSPAPQPSSPPAPATPVGTTAAPDTETKPVTESTRAGTSIPIVTAAPASTSTESGTATPATPAGTVSAAELTDYLATQIAAVLGISEDEVDRGQPMDRLGLDSLMAADVRNRLRRDHDRYLTISELLTAPSLRELARTLAESPAGAPQ</sequence>
<dbReference type="InterPro" id="IPR016035">
    <property type="entry name" value="Acyl_Trfase/lysoPLipase"/>
</dbReference>
<feature type="compositionally biased region" description="Pro residues" evidence="6">
    <location>
        <begin position="2148"/>
        <end position="2158"/>
    </location>
</feature>
<dbReference type="InterPro" id="IPR036291">
    <property type="entry name" value="NAD(P)-bd_dom_sf"/>
</dbReference>
<gene>
    <name evidence="10" type="ORF">D5S18_26860</name>
</gene>
<accession>A0A3A4K2X0</accession>
<evidence type="ECO:0000313" key="10">
    <source>
        <dbReference type="EMBL" id="RJO70814.1"/>
    </source>
</evidence>
<dbReference type="InterPro" id="IPR020841">
    <property type="entry name" value="PKS_Beta-ketoAc_synthase_dom"/>
</dbReference>
<dbReference type="GO" id="GO:0004315">
    <property type="term" value="F:3-oxoacyl-[acyl-carrier-protein] synthase activity"/>
    <property type="evidence" value="ECO:0007669"/>
    <property type="project" value="InterPro"/>
</dbReference>
<dbReference type="InterPro" id="IPR057326">
    <property type="entry name" value="KR_dom"/>
</dbReference>
<dbReference type="EMBL" id="QZFU01000036">
    <property type="protein sequence ID" value="RJO70814.1"/>
    <property type="molecule type" value="Genomic_DNA"/>
</dbReference>
<dbReference type="InterPro" id="IPR042104">
    <property type="entry name" value="PKS_dehydratase_sf"/>
</dbReference>
<evidence type="ECO:0000256" key="1">
    <source>
        <dbReference type="ARBA" id="ARBA00022450"/>
    </source>
</evidence>
<dbReference type="Gene3D" id="3.40.47.10">
    <property type="match status" value="1"/>
</dbReference>
<dbReference type="PANTHER" id="PTHR43775">
    <property type="entry name" value="FATTY ACID SYNTHASE"/>
    <property type="match status" value="1"/>
</dbReference>
<dbReference type="CDD" id="cd00833">
    <property type="entry name" value="PKS"/>
    <property type="match status" value="1"/>
</dbReference>
<dbReference type="Pfam" id="PF13602">
    <property type="entry name" value="ADH_zinc_N_2"/>
    <property type="match status" value="1"/>
</dbReference>
<dbReference type="Pfam" id="PF00109">
    <property type="entry name" value="ketoacyl-synt"/>
    <property type="match status" value="1"/>
</dbReference>
<evidence type="ECO:0000256" key="4">
    <source>
        <dbReference type="ARBA" id="ARBA00023268"/>
    </source>
</evidence>
<dbReference type="Pfam" id="PF08240">
    <property type="entry name" value="ADH_N"/>
    <property type="match status" value="1"/>
</dbReference>
<comment type="caution">
    <text evidence="10">The sequence shown here is derived from an EMBL/GenBank/DDBJ whole genome shotgun (WGS) entry which is preliminary data.</text>
</comment>
<dbReference type="InterPro" id="IPR013968">
    <property type="entry name" value="PKS_KR"/>
</dbReference>
<dbReference type="InterPro" id="IPR016039">
    <property type="entry name" value="Thiolase-like"/>
</dbReference>
<dbReference type="PROSITE" id="PS50075">
    <property type="entry name" value="CARRIER"/>
    <property type="match status" value="2"/>
</dbReference>
<feature type="compositionally biased region" description="Low complexity" evidence="6">
    <location>
        <begin position="2187"/>
        <end position="2207"/>
    </location>
</feature>
<dbReference type="Pfam" id="PF22621">
    <property type="entry name" value="CurL-like_PKS_C"/>
    <property type="match status" value="1"/>
</dbReference>
<dbReference type="PANTHER" id="PTHR43775:SF37">
    <property type="entry name" value="SI:DKEY-61P9.11"/>
    <property type="match status" value="1"/>
</dbReference>
<dbReference type="GO" id="GO:0031177">
    <property type="term" value="F:phosphopantetheine binding"/>
    <property type="evidence" value="ECO:0007669"/>
    <property type="project" value="InterPro"/>
</dbReference>
<dbReference type="PROSITE" id="PS52004">
    <property type="entry name" value="KS3_2"/>
    <property type="match status" value="1"/>
</dbReference>
<dbReference type="SMART" id="SM00823">
    <property type="entry name" value="PKS_PP"/>
    <property type="match status" value="2"/>
</dbReference>
<dbReference type="InterPro" id="IPR049900">
    <property type="entry name" value="PKS_mFAS_DH"/>
</dbReference>
<dbReference type="PROSITE" id="PS52019">
    <property type="entry name" value="PKS_MFAS_DH"/>
    <property type="match status" value="1"/>
</dbReference>
<dbReference type="SMART" id="SM00829">
    <property type="entry name" value="PKS_ER"/>
    <property type="match status" value="1"/>
</dbReference>
<dbReference type="InterPro" id="IPR011032">
    <property type="entry name" value="GroES-like_sf"/>
</dbReference>
<feature type="region of interest" description="C-terminal hotdog fold" evidence="5">
    <location>
        <begin position="1029"/>
        <end position="1167"/>
    </location>
</feature>
<dbReference type="InterPro" id="IPR020843">
    <property type="entry name" value="ER"/>
</dbReference>
<reference evidence="10 11" key="1">
    <citation type="submission" date="2018-09" db="EMBL/GenBank/DDBJ databases">
        <title>YIM PH21274 draft genome.</title>
        <authorList>
            <person name="Miao C."/>
        </authorList>
    </citation>
    <scope>NUCLEOTIDE SEQUENCE [LARGE SCALE GENOMIC DNA]</scope>
    <source>
        <strain evidence="10 11">YIM PH 21724</strain>
    </source>
</reference>
<dbReference type="Gene3D" id="1.10.1200.10">
    <property type="entry name" value="ACP-like"/>
    <property type="match status" value="2"/>
</dbReference>
<dbReference type="SUPFAM" id="SSF52151">
    <property type="entry name" value="FabD/lysophospholipase-like"/>
    <property type="match status" value="1"/>
</dbReference>
<dbReference type="InterPro" id="IPR014030">
    <property type="entry name" value="Ketoacyl_synth_N"/>
</dbReference>
<dbReference type="InterPro" id="IPR049551">
    <property type="entry name" value="PKS_DH_C"/>
</dbReference>
<evidence type="ECO:0000256" key="5">
    <source>
        <dbReference type="PROSITE-ProRule" id="PRU01363"/>
    </source>
</evidence>
<dbReference type="SUPFAM" id="SSF51735">
    <property type="entry name" value="NAD(P)-binding Rossmann-fold domains"/>
    <property type="match status" value="3"/>
</dbReference>
<keyword evidence="10" id="KW-0012">Acyltransferase</keyword>
<dbReference type="InterPro" id="IPR049552">
    <property type="entry name" value="PKS_DH_N"/>
</dbReference>
<dbReference type="SUPFAM" id="SSF53901">
    <property type="entry name" value="Thiolase-like"/>
    <property type="match status" value="1"/>
</dbReference>
<proteinExistence type="predicted"/>
<dbReference type="InterPro" id="IPR006162">
    <property type="entry name" value="Ppantetheine_attach_site"/>
</dbReference>
<dbReference type="Gene3D" id="3.40.50.720">
    <property type="entry name" value="NAD(P)-binding Rossmann-like Domain"/>
    <property type="match status" value="3"/>
</dbReference>
<dbReference type="SMART" id="SM00827">
    <property type="entry name" value="PKS_AT"/>
    <property type="match status" value="1"/>
</dbReference>
<feature type="region of interest" description="N-terminal hotdog fold" evidence="5">
    <location>
        <begin position="896"/>
        <end position="1016"/>
    </location>
</feature>
<feature type="active site" description="Proton acceptor; for dehydratase activity" evidence="5">
    <location>
        <position position="926"/>
    </location>
</feature>
<dbReference type="GO" id="GO:0004312">
    <property type="term" value="F:fatty acid synthase activity"/>
    <property type="evidence" value="ECO:0007669"/>
    <property type="project" value="TreeGrafter"/>
</dbReference>
<evidence type="ECO:0000256" key="3">
    <source>
        <dbReference type="ARBA" id="ARBA00022679"/>
    </source>
</evidence>
<dbReference type="SUPFAM" id="SSF47336">
    <property type="entry name" value="ACP-like"/>
    <property type="match status" value="2"/>
</dbReference>
<dbReference type="SMART" id="SM00822">
    <property type="entry name" value="PKS_KR"/>
    <property type="match status" value="1"/>
</dbReference>
<dbReference type="InterPro" id="IPR001227">
    <property type="entry name" value="Ac_transferase_dom_sf"/>
</dbReference>
<evidence type="ECO:0000259" key="7">
    <source>
        <dbReference type="PROSITE" id="PS50075"/>
    </source>
</evidence>
<dbReference type="Gene3D" id="3.30.70.3290">
    <property type="match status" value="1"/>
</dbReference>
<dbReference type="Pfam" id="PF08659">
    <property type="entry name" value="KR"/>
    <property type="match status" value="1"/>
</dbReference>
<dbReference type="InterPro" id="IPR050091">
    <property type="entry name" value="PKS_NRPS_Biosynth_Enz"/>
</dbReference>
<keyword evidence="3 10" id="KW-0808">Transferase</keyword>
<dbReference type="Pfam" id="PF00698">
    <property type="entry name" value="Acyl_transf_1"/>
    <property type="match status" value="1"/>
</dbReference>
<organism evidence="10 11">
    <name type="scientific">Nocardia panacis</name>
    <dbReference type="NCBI Taxonomy" id="2340916"/>
    <lineage>
        <taxon>Bacteria</taxon>
        <taxon>Bacillati</taxon>
        <taxon>Actinomycetota</taxon>
        <taxon>Actinomycetes</taxon>
        <taxon>Mycobacteriales</taxon>
        <taxon>Nocardiaceae</taxon>
        <taxon>Nocardia</taxon>
    </lineage>
</organism>
<evidence type="ECO:0000256" key="6">
    <source>
        <dbReference type="SAM" id="MobiDB-lite"/>
    </source>
</evidence>
<dbReference type="SMART" id="SM00826">
    <property type="entry name" value="PKS_DH"/>
    <property type="match status" value="1"/>
</dbReference>
<dbReference type="InterPro" id="IPR020807">
    <property type="entry name" value="PKS_DH"/>
</dbReference>
<dbReference type="GO" id="GO:0006633">
    <property type="term" value="P:fatty acid biosynthetic process"/>
    <property type="evidence" value="ECO:0007669"/>
    <property type="project" value="InterPro"/>
</dbReference>
<keyword evidence="11" id="KW-1185">Reference proteome</keyword>
<evidence type="ECO:0000256" key="2">
    <source>
        <dbReference type="ARBA" id="ARBA00022553"/>
    </source>
</evidence>
<dbReference type="Proteomes" id="UP000266677">
    <property type="component" value="Unassembled WGS sequence"/>
</dbReference>
<dbReference type="Gene3D" id="3.40.366.10">
    <property type="entry name" value="Malonyl-Coenzyme A Acyl Carrier Protein, domain 2"/>
    <property type="match status" value="1"/>
</dbReference>
<feature type="domain" description="PKS/mFAS DH" evidence="9">
    <location>
        <begin position="896"/>
        <end position="1167"/>
    </location>
</feature>
<dbReference type="InterPro" id="IPR009081">
    <property type="entry name" value="PP-bd_ACP"/>
</dbReference>
<keyword evidence="2" id="KW-0597">Phosphoprotein</keyword>
<dbReference type="Pfam" id="PF14765">
    <property type="entry name" value="PS-DH"/>
    <property type="match status" value="1"/>
</dbReference>
<feature type="domain" description="Carrier" evidence="7">
    <location>
        <begin position="2213"/>
        <end position="2287"/>
    </location>
</feature>
<dbReference type="Pfam" id="PF21089">
    <property type="entry name" value="PKS_DH_N"/>
    <property type="match status" value="1"/>
</dbReference>
<evidence type="ECO:0000259" key="8">
    <source>
        <dbReference type="PROSITE" id="PS52004"/>
    </source>
</evidence>
<feature type="compositionally biased region" description="Polar residues" evidence="6">
    <location>
        <begin position="2172"/>
        <end position="2181"/>
    </location>
</feature>
<dbReference type="InterPro" id="IPR013154">
    <property type="entry name" value="ADH-like_N"/>
</dbReference>
<dbReference type="InterPro" id="IPR014031">
    <property type="entry name" value="Ketoacyl_synth_C"/>
</dbReference>
<dbReference type="SMART" id="SM00825">
    <property type="entry name" value="PKS_KS"/>
    <property type="match status" value="1"/>
</dbReference>